<protein>
    <submittedName>
        <fullName evidence="2">Uncharacterized protein</fullName>
    </submittedName>
</protein>
<accession>A0ABD0QKA1</accession>
<evidence type="ECO:0000313" key="2">
    <source>
        <dbReference type="EMBL" id="KAL0186668.1"/>
    </source>
</evidence>
<name>A0ABD0QKA1_CIRMR</name>
<evidence type="ECO:0000256" key="1">
    <source>
        <dbReference type="SAM" id="MobiDB-lite"/>
    </source>
</evidence>
<sequence length="54" mass="5744">MRLPSGMMSGPSPSPTQQGTINPAPGRKNPNLCCALSTRPCLTASEHTSLRRVH</sequence>
<evidence type="ECO:0000313" key="3">
    <source>
        <dbReference type="Proteomes" id="UP001529510"/>
    </source>
</evidence>
<feature type="region of interest" description="Disordered" evidence="1">
    <location>
        <begin position="1"/>
        <end position="29"/>
    </location>
</feature>
<gene>
    <name evidence="2" type="ORF">M9458_018338</name>
</gene>
<reference evidence="2 3" key="1">
    <citation type="submission" date="2024-05" db="EMBL/GenBank/DDBJ databases">
        <title>Genome sequencing and assembly of Indian major carp, Cirrhinus mrigala (Hamilton, 1822).</title>
        <authorList>
            <person name="Mohindra V."/>
            <person name="Chowdhury L.M."/>
            <person name="Lal K."/>
            <person name="Jena J.K."/>
        </authorList>
    </citation>
    <scope>NUCLEOTIDE SEQUENCE [LARGE SCALE GENOMIC DNA]</scope>
    <source>
        <strain evidence="2">CM1030</strain>
        <tissue evidence="2">Blood</tissue>
    </source>
</reference>
<comment type="caution">
    <text evidence="2">The sequence shown here is derived from an EMBL/GenBank/DDBJ whole genome shotgun (WGS) entry which is preliminary data.</text>
</comment>
<dbReference type="EMBL" id="JAMKFB020000008">
    <property type="protein sequence ID" value="KAL0186668.1"/>
    <property type="molecule type" value="Genomic_DNA"/>
</dbReference>
<keyword evidence="3" id="KW-1185">Reference proteome</keyword>
<feature type="compositionally biased region" description="Low complexity" evidence="1">
    <location>
        <begin position="1"/>
        <end position="11"/>
    </location>
</feature>
<dbReference type="Proteomes" id="UP001529510">
    <property type="component" value="Unassembled WGS sequence"/>
</dbReference>
<dbReference type="AlphaFoldDB" id="A0ABD0QKA1"/>
<proteinExistence type="predicted"/>
<organism evidence="2 3">
    <name type="scientific">Cirrhinus mrigala</name>
    <name type="common">Mrigala</name>
    <dbReference type="NCBI Taxonomy" id="683832"/>
    <lineage>
        <taxon>Eukaryota</taxon>
        <taxon>Metazoa</taxon>
        <taxon>Chordata</taxon>
        <taxon>Craniata</taxon>
        <taxon>Vertebrata</taxon>
        <taxon>Euteleostomi</taxon>
        <taxon>Actinopterygii</taxon>
        <taxon>Neopterygii</taxon>
        <taxon>Teleostei</taxon>
        <taxon>Ostariophysi</taxon>
        <taxon>Cypriniformes</taxon>
        <taxon>Cyprinidae</taxon>
        <taxon>Labeoninae</taxon>
        <taxon>Labeonini</taxon>
        <taxon>Cirrhinus</taxon>
    </lineage>
</organism>